<dbReference type="InterPro" id="IPR008979">
    <property type="entry name" value="Galactose-bd-like_sf"/>
</dbReference>
<dbReference type="GO" id="GO:0030246">
    <property type="term" value="F:carbohydrate binding"/>
    <property type="evidence" value="ECO:0007669"/>
    <property type="project" value="InterPro"/>
</dbReference>
<dbReference type="InterPro" id="IPR004199">
    <property type="entry name" value="B-gal_small/dom_5"/>
</dbReference>
<keyword evidence="11" id="KW-1185">Reference proteome</keyword>
<dbReference type="Pfam" id="PF16353">
    <property type="entry name" value="LacZ_4"/>
    <property type="match status" value="1"/>
</dbReference>
<dbReference type="STRING" id="3088.A0A383VYP5"/>
<evidence type="ECO:0000256" key="4">
    <source>
        <dbReference type="ARBA" id="ARBA00022801"/>
    </source>
</evidence>
<dbReference type="EC" id="3.2.1.23" evidence="3"/>
<dbReference type="FunFam" id="3.20.20.80:FF:000018">
    <property type="entry name" value="Beta-galactosidase"/>
    <property type="match status" value="1"/>
</dbReference>
<evidence type="ECO:0000256" key="5">
    <source>
        <dbReference type="ARBA" id="ARBA00023295"/>
    </source>
</evidence>
<dbReference type="InterPro" id="IPR006101">
    <property type="entry name" value="Glyco_hydro_2"/>
</dbReference>
<gene>
    <name evidence="10" type="ORF">BQ4739_LOCUS10787</name>
</gene>
<protein>
    <recommendedName>
        <fullName evidence="3">beta-galactosidase</fullName>
        <ecNumber evidence="3">3.2.1.23</ecNumber>
    </recommendedName>
    <alternativeName>
        <fullName evidence="6">Lactase</fullName>
    </alternativeName>
</protein>
<dbReference type="SUPFAM" id="SSF49303">
    <property type="entry name" value="beta-Galactosidase/glucuronidase domain"/>
    <property type="match status" value="2"/>
</dbReference>
<dbReference type="InterPro" id="IPR017853">
    <property type="entry name" value="GH"/>
</dbReference>
<organism evidence="10 11">
    <name type="scientific">Tetradesmus obliquus</name>
    <name type="common">Green alga</name>
    <name type="synonym">Acutodesmus obliquus</name>
    <dbReference type="NCBI Taxonomy" id="3088"/>
    <lineage>
        <taxon>Eukaryota</taxon>
        <taxon>Viridiplantae</taxon>
        <taxon>Chlorophyta</taxon>
        <taxon>core chlorophytes</taxon>
        <taxon>Chlorophyceae</taxon>
        <taxon>CS clade</taxon>
        <taxon>Sphaeropleales</taxon>
        <taxon>Scenedesmaceae</taxon>
        <taxon>Tetradesmus</taxon>
    </lineage>
</organism>
<dbReference type="Pfam" id="PF02836">
    <property type="entry name" value="Glyco_hydro_2_C"/>
    <property type="match status" value="1"/>
</dbReference>
<dbReference type="PANTHER" id="PTHR46323">
    <property type="entry name" value="BETA-GALACTOSIDASE"/>
    <property type="match status" value="1"/>
</dbReference>
<dbReference type="SUPFAM" id="SSF49785">
    <property type="entry name" value="Galactose-binding domain-like"/>
    <property type="match status" value="1"/>
</dbReference>
<evidence type="ECO:0000256" key="1">
    <source>
        <dbReference type="ARBA" id="ARBA00001412"/>
    </source>
</evidence>
<dbReference type="PRINTS" id="PR00132">
    <property type="entry name" value="GLHYDRLASE2"/>
</dbReference>
<evidence type="ECO:0000256" key="6">
    <source>
        <dbReference type="ARBA" id="ARBA00032230"/>
    </source>
</evidence>
<dbReference type="SUPFAM" id="SSF74650">
    <property type="entry name" value="Galactose mutarotase-like"/>
    <property type="match status" value="1"/>
</dbReference>
<dbReference type="InterPro" id="IPR050347">
    <property type="entry name" value="Bact_Beta-galactosidase"/>
</dbReference>
<comment type="similarity">
    <text evidence="2 7">Belongs to the glycosyl hydrolase 2 family.</text>
</comment>
<evidence type="ECO:0000256" key="2">
    <source>
        <dbReference type="ARBA" id="ARBA00007401"/>
    </source>
</evidence>
<dbReference type="InterPro" id="IPR023230">
    <property type="entry name" value="Glyco_hydro_2_CS"/>
</dbReference>
<evidence type="ECO:0000259" key="9">
    <source>
        <dbReference type="SMART" id="SM01038"/>
    </source>
</evidence>
<dbReference type="InterPro" id="IPR036156">
    <property type="entry name" value="Beta-gal/glucu_dom_sf"/>
</dbReference>
<dbReference type="Gene3D" id="2.70.98.10">
    <property type="match status" value="1"/>
</dbReference>
<evidence type="ECO:0000313" key="10">
    <source>
        <dbReference type="EMBL" id="SZX70588.1"/>
    </source>
</evidence>
<sequence length="1207" mass="129811">MAVFWQDPRAVAINRRQSHTPLKSYVAPDAAARQLALPTQGYAPAGSREQLLSGCDWRFKLFDCPEAVPAAFHDTSYEEEGFTTIPVPGNWECHGHGTPIYTNYVYPIPVDPPFVPASNPTGCYRHSFDVEGHSSSDRYFLSIGGADSAALLWLNGSFVGACKDSRLPSDWEVTALLQPVGNLLAVQVMRWSDATYLEDQDMWRLSGLHRHVTLLRKPGRACITDFAVSTPLTFEAGQLQAAALQLQVQLEVADMQLLQEGQLAVTADLLLPDGTELLQDLPATLEQRWYARDASASAAGTTTEQPTGCMARLAVDMAAALAAAGSSHQLQLWSAEQPHLYLLLIKLAAGGQLLEVEGCQVGFRTTRVAGGHLLHNGQPLLLRGVNRHEWHERWGKVCDEDHMTVDIKLMKAANINAVRCSHYPNDQRWYDLCNYYGLYVIDEANIETHGFDPGFAHDSNHPAHHEAWLPAMMSRASRMHARDKNQPCIIMWSLGNEAGYGAAHDAMAAWLRHTDPSRPVHYEGGGSRTPATDVICPMYARVQQLQALAAEAASSGDPRPVMLCEYAHSMGNSTGNFDAYWACFEGSPGARIIGGFIWDWADQALIKRETLPDGKQIEYWAVGGDFGDTPNDAQFCCNGLVFPDRSVHPAYHEAAACMAPLRFGWAPASHNALAEDTQQPVISISNKYAFLDTSHLAFSWRLMAAGVPVVLGASDSLGTDAGTSEGWQPLPLRDQVQPGCDVALPLPESFADMAAAAAAAISSMQATPCGVYALVELRAELASSYSWADAGHVVATSQLHLAELDCWRQVAAAVDAAVVAQVQQHADRISSSSSNSSNRGELHAEQGAGGDIIVTGPNRLRVVFSACSGSVESFSFAGCSLVEGLQPCFMRAPTDNDRGGSGGSSYAARWATAGLDRLGLVGKASMRVDHAPSTVEVISQFVLQPQAAAASTAHAVEGVGVGEVGGAHWFASSDAPATTTPHSPAPNTTSSSVCSSEGSIAVTAKFTVYASGSIAMKWDFDTTRALPAPLALGLMPSLARVGLRWQVPSQLSRASWFGCGPHECYPDRKACAHLARHSMDVSELHTPYVFPQECGGRAGVRWLRLATPSPHARGGGVEAHEVVMASTDGTPFQMSASPYSLEQLACARHQHELVPACGHYHVHIDAAQMGVGGDDSWSPTVHPQFLVKPGKYTMQLCIQAESLAGTK</sequence>
<feature type="domain" description="Beta galactosidase small chain/" evidence="9">
    <location>
        <begin position="853"/>
        <end position="1199"/>
    </location>
</feature>
<evidence type="ECO:0000313" key="11">
    <source>
        <dbReference type="Proteomes" id="UP000256970"/>
    </source>
</evidence>
<dbReference type="GO" id="GO:0004565">
    <property type="term" value="F:beta-galactosidase activity"/>
    <property type="evidence" value="ECO:0007669"/>
    <property type="project" value="UniProtKB-EC"/>
</dbReference>
<dbReference type="InterPro" id="IPR013783">
    <property type="entry name" value="Ig-like_fold"/>
</dbReference>
<keyword evidence="4 7" id="KW-0378">Hydrolase</keyword>
<accession>A0A383VYP5</accession>
<dbReference type="SMART" id="SM01038">
    <property type="entry name" value="Bgal_small_N"/>
    <property type="match status" value="1"/>
</dbReference>
<dbReference type="Pfam" id="PF02929">
    <property type="entry name" value="Bgal_small_N"/>
    <property type="match status" value="1"/>
</dbReference>
<proteinExistence type="inferred from homology"/>
<reference evidence="10 11" key="1">
    <citation type="submission" date="2016-10" db="EMBL/GenBank/DDBJ databases">
        <authorList>
            <person name="Cai Z."/>
        </authorList>
    </citation>
    <scope>NUCLEOTIDE SEQUENCE [LARGE SCALE GENOMIC DNA]</scope>
</reference>
<dbReference type="Gene3D" id="2.60.120.260">
    <property type="entry name" value="Galactose-binding domain-like"/>
    <property type="match status" value="1"/>
</dbReference>
<dbReference type="Gene3D" id="2.60.40.10">
    <property type="entry name" value="Immunoglobulins"/>
    <property type="match status" value="2"/>
</dbReference>
<evidence type="ECO:0000256" key="7">
    <source>
        <dbReference type="RuleBase" id="RU361154"/>
    </source>
</evidence>
<dbReference type="AlphaFoldDB" id="A0A383VYP5"/>
<dbReference type="InterPro" id="IPR011013">
    <property type="entry name" value="Gal_mutarotase_sf_dom"/>
</dbReference>
<dbReference type="EMBL" id="FNXT01000994">
    <property type="protein sequence ID" value="SZX70588.1"/>
    <property type="molecule type" value="Genomic_DNA"/>
</dbReference>
<dbReference type="InterPro" id="IPR014718">
    <property type="entry name" value="GH-type_carb-bd"/>
</dbReference>
<dbReference type="InterPro" id="IPR006104">
    <property type="entry name" value="Glyco_hydro_2_N"/>
</dbReference>
<comment type="catalytic activity">
    <reaction evidence="1">
        <text>Hydrolysis of terminal non-reducing beta-D-galactose residues in beta-D-galactosides.</text>
        <dbReference type="EC" id="3.2.1.23"/>
    </reaction>
</comment>
<dbReference type="Pfam" id="PF00703">
    <property type="entry name" value="Glyco_hydro_2"/>
    <property type="match status" value="1"/>
</dbReference>
<dbReference type="InterPro" id="IPR006103">
    <property type="entry name" value="Glyco_hydro_2_cat"/>
</dbReference>
<evidence type="ECO:0000256" key="8">
    <source>
        <dbReference type="SAM" id="MobiDB-lite"/>
    </source>
</evidence>
<evidence type="ECO:0000256" key="3">
    <source>
        <dbReference type="ARBA" id="ARBA00012756"/>
    </source>
</evidence>
<dbReference type="Pfam" id="PF02837">
    <property type="entry name" value="Glyco_hydro_2_N"/>
    <property type="match status" value="1"/>
</dbReference>
<dbReference type="InterPro" id="IPR032312">
    <property type="entry name" value="LacZ_4"/>
</dbReference>
<dbReference type="Proteomes" id="UP000256970">
    <property type="component" value="Unassembled WGS sequence"/>
</dbReference>
<name>A0A383VYP5_TETOB</name>
<dbReference type="GO" id="GO:0009341">
    <property type="term" value="C:beta-galactosidase complex"/>
    <property type="evidence" value="ECO:0007669"/>
    <property type="project" value="InterPro"/>
</dbReference>
<dbReference type="PANTHER" id="PTHR46323:SF2">
    <property type="entry name" value="BETA-GALACTOSIDASE"/>
    <property type="match status" value="1"/>
</dbReference>
<dbReference type="SUPFAM" id="SSF51445">
    <property type="entry name" value="(Trans)glycosidases"/>
    <property type="match status" value="1"/>
</dbReference>
<keyword evidence="5 7" id="KW-0326">Glycosidase</keyword>
<dbReference type="PROSITE" id="PS00719">
    <property type="entry name" value="GLYCOSYL_HYDROL_F2_1"/>
    <property type="match status" value="1"/>
</dbReference>
<dbReference type="InterPro" id="IPR006102">
    <property type="entry name" value="Ig-like_GH2"/>
</dbReference>
<dbReference type="Gene3D" id="3.20.20.80">
    <property type="entry name" value="Glycosidases"/>
    <property type="match status" value="1"/>
</dbReference>
<feature type="region of interest" description="Disordered" evidence="8">
    <location>
        <begin position="974"/>
        <end position="994"/>
    </location>
</feature>
<dbReference type="GO" id="GO:0005990">
    <property type="term" value="P:lactose catabolic process"/>
    <property type="evidence" value="ECO:0007669"/>
    <property type="project" value="TreeGrafter"/>
</dbReference>